<evidence type="ECO:0000256" key="1">
    <source>
        <dbReference type="ARBA" id="ARBA00010529"/>
    </source>
</evidence>
<dbReference type="InterPro" id="IPR010992">
    <property type="entry name" value="IHF-like_DNA-bd_dom_sf"/>
</dbReference>
<dbReference type="GO" id="GO:0030261">
    <property type="term" value="P:chromosome condensation"/>
    <property type="evidence" value="ECO:0007669"/>
    <property type="project" value="UniProtKB-KW"/>
</dbReference>
<dbReference type="Proteomes" id="UP000184603">
    <property type="component" value="Unassembled WGS sequence"/>
</dbReference>
<dbReference type="InterPro" id="IPR000119">
    <property type="entry name" value="Hist_DNA-bd"/>
</dbReference>
<dbReference type="GO" id="GO:0005829">
    <property type="term" value="C:cytosol"/>
    <property type="evidence" value="ECO:0007669"/>
    <property type="project" value="TreeGrafter"/>
</dbReference>
<dbReference type="AlphaFoldDB" id="A0A1M7Y7J3"/>
<dbReference type="PANTHER" id="PTHR33175">
    <property type="entry name" value="DNA-BINDING PROTEIN HU"/>
    <property type="match status" value="1"/>
</dbReference>
<organism evidence="5 6">
    <name type="scientific">Desulfopila aestuarii DSM 18488</name>
    <dbReference type="NCBI Taxonomy" id="1121416"/>
    <lineage>
        <taxon>Bacteria</taxon>
        <taxon>Pseudomonadati</taxon>
        <taxon>Thermodesulfobacteriota</taxon>
        <taxon>Desulfobulbia</taxon>
        <taxon>Desulfobulbales</taxon>
        <taxon>Desulfocapsaceae</taxon>
        <taxon>Desulfopila</taxon>
    </lineage>
</organism>
<comment type="similarity">
    <text evidence="1 4">Belongs to the bacterial histone-like protein family.</text>
</comment>
<dbReference type="OrthoDB" id="9799835at2"/>
<dbReference type="GO" id="GO:0003677">
    <property type="term" value="F:DNA binding"/>
    <property type="evidence" value="ECO:0007669"/>
    <property type="project" value="UniProtKB-KW"/>
</dbReference>
<name>A0A1M7Y7J3_9BACT</name>
<reference evidence="5 6" key="1">
    <citation type="submission" date="2016-12" db="EMBL/GenBank/DDBJ databases">
        <authorList>
            <person name="Song W.-J."/>
            <person name="Kurnit D.M."/>
        </authorList>
    </citation>
    <scope>NUCLEOTIDE SEQUENCE [LARGE SCALE GENOMIC DNA]</scope>
    <source>
        <strain evidence="5 6">DSM 18488</strain>
    </source>
</reference>
<accession>A0A1M7Y7J3</accession>
<keyword evidence="2" id="KW-0226">DNA condensation</keyword>
<evidence type="ECO:0000256" key="4">
    <source>
        <dbReference type="RuleBase" id="RU003939"/>
    </source>
</evidence>
<dbReference type="CDD" id="cd13836">
    <property type="entry name" value="IHF_B"/>
    <property type="match status" value="1"/>
</dbReference>
<evidence type="ECO:0000256" key="2">
    <source>
        <dbReference type="ARBA" id="ARBA00023067"/>
    </source>
</evidence>
<sequence>MLKKDIVNIVSDQLSMQKQDVSVAVDIILDTMAGALQDDRRIELRGYGSFSVRQRKPRCTKNPRTGKMMDIPVRNTLHFTMSKSLKEALISEKG</sequence>
<dbReference type="STRING" id="1121416.SAMN02745220_02337"/>
<keyword evidence="3" id="KW-0238">DNA-binding</keyword>
<proteinExistence type="inferred from homology"/>
<dbReference type="PRINTS" id="PR01727">
    <property type="entry name" value="DNABINDINGHU"/>
</dbReference>
<dbReference type="SUPFAM" id="SSF47729">
    <property type="entry name" value="IHF-like DNA-binding proteins"/>
    <property type="match status" value="1"/>
</dbReference>
<dbReference type="SMART" id="SM00411">
    <property type="entry name" value="BHL"/>
    <property type="match status" value="1"/>
</dbReference>
<dbReference type="Gene3D" id="4.10.520.10">
    <property type="entry name" value="IHF-like DNA-binding proteins"/>
    <property type="match status" value="1"/>
</dbReference>
<evidence type="ECO:0000313" key="5">
    <source>
        <dbReference type="EMBL" id="SHO48506.1"/>
    </source>
</evidence>
<keyword evidence="6" id="KW-1185">Reference proteome</keyword>
<gene>
    <name evidence="5" type="ORF">SAMN02745220_02337</name>
</gene>
<dbReference type="Pfam" id="PF00216">
    <property type="entry name" value="Bac_DNA_binding"/>
    <property type="match status" value="1"/>
</dbReference>
<dbReference type="EMBL" id="FRFE01000010">
    <property type="protein sequence ID" value="SHO48506.1"/>
    <property type="molecule type" value="Genomic_DNA"/>
</dbReference>
<evidence type="ECO:0000313" key="6">
    <source>
        <dbReference type="Proteomes" id="UP000184603"/>
    </source>
</evidence>
<protein>
    <submittedName>
        <fullName evidence="5">Integration host factor subunit beta</fullName>
    </submittedName>
</protein>
<dbReference type="RefSeq" id="WP_073613633.1">
    <property type="nucleotide sequence ID" value="NZ_FRFE01000010.1"/>
</dbReference>
<dbReference type="GO" id="GO:0030527">
    <property type="term" value="F:structural constituent of chromatin"/>
    <property type="evidence" value="ECO:0007669"/>
    <property type="project" value="InterPro"/>
</dbReference>
<evidence type="ECO:0000256" key="3">
    <source>
        <dbReference type="ARBA" id="ARBA00023125"/>
    </source>
</evidence>
<dbReference type="PANTHER" id="PTHR33175:SF3">
    <property type="entry name" value="DNA-BINDING PROTEIN HU-BETA"/>
    <property type="match status" value="1"/>
</dbReference>